<feature type="region of interest" description="Disordered" evidence="2">
    <location>
        <begin position="74"/>
        <end position="96"/>
    </location>
</feature>
<proteinExistence type="predicted"/>
<evidence type="ECO:0000256" key="2">
    <source>
        <dbReference type="SAM" id="MobiDB-lite"/>
    </source>
</evidence>
<dbReference type="KEGG" id="sact:DMT42_09865"/>
<keyword evidence="4" id="KW-1185">Reference proteome</keyword>
<dbReference type="OrthoDB" id="4227323at2"/>
<evidence type="ECO:0000256" key="1">
    <source>
        <dbReference type="SAM" id="Coils"/>
    </source>
</evidence>
<evidence type="ECO:0000313" key="3">
    <source>
        <dbReference type="EMBL" id="AWT42589.1"/>
    </source>
</evidence>
<feature type="coiled-coil region" evidence="1">
    <location>
        <begin position="18"/>
        <end position="52"/>
    </location>
</feature>
<dbReference type="EMBL" id="CP029788">
    <property type="protein sequence ID" value="AWT42589.1"/>
    <property type="molecule type" value="Genomic_DNA"/>
</dbReference>
<name>A0A2U9NZ18_STRAS</name>
<accession>A0A2U9NZ18</accession>
<organism evidence="3 4">
    <name type="scientific">Streptomyces actuosus</name>
    <dbReference type="NCBI Taxonomy" id="1885"/>
    <lineage>
        <taxon>Bacteria</taxon>
        <taxon>Bacillati</taxon>
        <taxon>Actinomycetota</taxon>
        <taxon>Actinomycetes</taxon>
        <taxon>Kitasatosporales</taxon>
        <taxon>Streptomycetaceae</taxon>
        <taxon>Streptomyces</taxon>
    </lineage>
</organism>
<dbReference type="Proteomes" id="UP000247634">
    <property type="component" value="Chromosome"/>
</dbReference>
<evidence type="ECO:0000313" key="4">
    <source>
        <dbReference type="Proteomes" id="UP000247634"/>
    </source>
</evidence>
<sequence>MHSFHLKQVRQQMVEDFLAEQKRLREEFDARLEAIDEKIKKAEAEENQQLLDPFVLVRSSLGARRRVYHSADHPCGRTKYDGGRQSGFKKMRESEAKQMDGGILTRCPTCWKPWI</sequence>
<protein>
    <submittedName>
        <fullName evidence="3">Uncharacterized protein</fullName>
    </submittedName>
</protein>
<dbReference type="RefSeq" id="WP_110627512.1">
    <property type="nucleotide sequence ID" value="NZ_CP029788.1"/>
</dbReference>
<gene>
    <name evidence="3" type="ORF">DMT42_09865</name>
</gene>
<dbReference type="AlphaFoldDB" id="A0A2U9NZ18"/>
<keyword evidence="1" id="KW-0175">Coiled coil</keyword>
<reference evidence="3 4" key="1">
    <citation type="submission" date="2018-06" db="EMBL/GenBank/DDBJ databases">
        <title>The complete genome sequence of a nosiheptide producer Streptomyces actuosus ATCC 25421: deducing the ability of producing a new class III lantibiotics.</title>
        <authorList>
            <person name="Liu W."/>
            <person name="Sun F."/>
            <person name="Hu Y."/>
        </authorList>
    </citation>
    <scope>NUCLEOTIDE SEQUENCE [LARGE SCALE GENOMIC DNA]</scope>
    <source>
        <strain evidence="3 4">ATCC 25421</strain>
    </source>
</reference>